<dbReference type="Pfam" id="PF18198">
    <property type="entry name" value="AAA_lid_11"/>
    <property type="match status" value="1"/>
</dbReference>
<name>A0A6P4YEW7_BRABE</name>
<dbReference type="InterPro" id="IPR042219">
    <property type="entry name" value="AAA_lid_11_sf"/>
</dbReference>
<feature type="domain" description="Dynein heavy chain C-terminal" evidence="2">
    <location>
        <begin position="66"/>
        <end position="336"/>
    </location>
</feature>
<dbReference type="GO" id="GO:0051959">
    <property type="term" value="F:dynein light intermediate chain binding"/>
    <property type="evidence" value="ECO:0007669"/>
    <property type="project" value="InterPro"/>
</dbReference>
<dbReference type="GeneID" id="109472428"/>
<gene>
    <name evidence="4" type="primary">LOC109472428</name>
</gene>
<dbReference type="FunFam" id="3.10.490.20:FF:000009">
    <property type="entry name" value="Dynein heavy chain 4"/>
    <property type="match status" value="1"/>
</dbReference>
<reference evidence="4" key="1">
    <citation type="submission" date="2025-08" db="UniProtKB">
        <authorList>
            <consortium name="RefSeq"/>
        </authorList>
    </citation>
    <scope>IDENTIFICATION</scope>
    <source>
        <tissue evidence="4">Gonad</tissue>
    </source>
</reference>
<sequence length="368" mass="42076">MMNILQDFYGNKVLSETHVFSPSGVYHQLSPEADHGTYMAYIKSLPINDPTEIFGLHDNANITFAQNETFTILGDLVSMQPKTSSSTGKSREEVMEDTARGILEKVPPPVPVGPVMEKYPVMYEESMNTVVVQEVIRYNRLLNTVRQTLNDLLKALKGLVVMSGELEGMANSLYINQVPTMWAGKAYPSLKPLASWVVDLVTRMEFIHEWIDHGIPTIFWISGFFFPQAFLTGTLQNYARSQVISIDTITFDFQVMRESISELKERPEHGVYIRGLFLEGARWDSVGFQLAESNPKELYTDMPVMWLKPMPNRKAPTSGIYLCPVYKTLQRAENKHQRIQKVVTWKNKNQDQKVATWKNKNRRTKPGF</sequence>
<dbReference type="GO" id="GO:0030286">
    <property type="term" value="C:dynein complex"/>
    <property type="evidence" value="ECO:0007669"/>
    <property type="project" value="InterPro"/>
</dbReference>
<dbReference type="Gene3D" id="3.10.490.20">
    <property type="match status" value="1"/>
</dbReference>
<evidence type="ECO:0000313" key="4">
    <source>
        <dbReference type="RefSeq" id="XP_019627755.1"/>
    </source>
</evidence>
<dbReference type="OrthoDB" id="10251809at2759"/>
<dbReference type="PANTHER" id="PTHR22878">
    <property type="entry name" value="DYNEIN HEAVY CHAIN 6, AXONEMAL-LIKE-RELATED"/>
    <property type="match status" value="1"/>
</dbReference>
<feature type="domain" description="Dynein heavy chain AAA lid" evidence="1">
    <location>
        <begin position="2"/>
        <end position="60"/>
    </location>
</feature>
<dbReference type="InterPro" id="IPR041228">
    <property type="entry name" value="Dynein_C"/>
</dbReference>
<proteinExistence type="predicted"/>
<dbReference type="RefSeq" id="XP_019627755.1">
    <property type="nucleotide sequence ID" value="XM_019772196.1"/>
</dbReference>
<keyword evidence="3" id="KW-1185">Reference proteome</keyword>
<dbReference type="Proteomes" id="UP000515135">
    <property type="component" value="Unplaced"/>
</dbReference>
<dbReference type="InterPro" id="IPR026983">
    <property type="entry name" value="DHC"/>
</dbReference>
<dbReference type="PANTHER" id="PTHR22878:SF73">
    <property type="entry name" value="DYNEIN AXONEMAL HEAVY CHAIN 1"/>
    <property type="match status" value="1"/>
</dbReference>
<dbReference type="Gene3D" id="1.20.1270.280">
    <property type="match status" value="1"/>
</dbReference>
<organism evidence="3 4">
    <name type="scientific">Branchiostoma belcheri</name>
    <name type="common">Amphioxus</name>
    <dbReference type="NCBI Taxonomy" id="7741"/>
    <lineage>
        <taxon>Eukaryota</taxon>
        <taxon>Metazoa</taxon>
        <taxon>Chordata</taxon>
        <taxon>Cephalochordata</taxon>
        <taxon>Leptocardii</taxon>
        <taxon>Amphioxiformes</taxon>
        <taxon>Branchiostomatidae</taxon>
        <taxon>Branchiostoma</taxon>
    </lineage>
</organism>
<dbReference type="FunFam" id="1.20.1270.280:FF:000001">
    <property type="entry name" value="dynein heavy chain 7, axonemal"/>
    <property type="match status" value="1"/>
</dbReference>
<dbReference type="AlphaFoldDB" id="A0A6P4YEW7"/>
<dbReference type="GO" id="GO:0045505">
    <property type="term" value="F:dynein intermediate chain binding"/>
    <property type="evidence" value="ECO:0007669"/>
    <property type="project" value="InterPro"/>
</dbReference>
<dbReference type="KEGG" id="bbel:109472428"/>
<dbReference type="InterPro" id="IPR043160">
    <property type="entry name" value="Dynein_C_barrel"/>
</dbReference>
<dbReference type="GO" id="GO:0007018">
    <property type="term" value="P:microtubule-based movement"/>
    <property type="evidence" value="ECO:0007669"/>
    <property type="project" value="InterPro"/>
</dbReference>
<evidence type="ECO:0000313" key="3">
    <source>
        <dbReference type="Proteomes" id="UP000515135"/>
    </source>
</evidence>
<dbReference type="Pfam" id="PF18199">
    <property type="entry name" value="Dynein_C"/>
    <property type="match status" value="1"/>
</dbReference>
<evidence type="ECO:0000259" key="1">
    <source>
        <dbReference type="Pfam" id="PF18198"/>
    </source>
</evidence>
<evidence type="ECO:0000259" key="2">
    <source>
        <dbReference type="Pfam" id="PF18199"/>
    </source>
</evidence>
<protein>
    <submittedName>
        <fullName evidence="4">Dynein heavy chain 1, axonemal-like</fullName>
    </submittedName>
</protein>
<dbReference type="InterPro" id="IPR041658">
    <property type="entry name" value="AAA_lid_11"/>
</dbReference>
<dbReference type="Gene3D" id="1.10.8.720">
    <property type="entry name" value="Region D6 of dynein motor"/>
    <property type="match status" value="1"/>
</dbReference>
<accession>A0A6P4YEW7</accession>